<evidence type="ECO:0000313" key="9">
    <source>
        <dbReference type="EMBL" id="CAB3260615.1"/>
    </source>
</evidence>
<dbReference type="Proteomes" id="UP000494256">
    <property type="component" value="Unassembled WGS sequence"/>
</dbReference>
<feature type="compositionally biased region" description="Acidic residues" evidence="6">
    <location>
        <begin position="97"/>
        <end position="110"/>
    </location>
</feature>
<dbReference type="Gene3D" id="2.60.120.340">
    <property type="entry name" value="Nucleoplasmin core domain"/>
    <property type="match status" value="1"/>
</dbReference>
<dbReference type="OrthoDB" id="1902587at2759"/>
<organism evidence="9 11">
    <name type="scientific">Arctia plantaginis</name>
    <name type="common">Wood tiger moth</name>
    <name type="synonym">Phalaena plantaginis</name>
    <dbReference type="NCBI Taxonomy" id="874455"/>
    <lineage>
        <taxon>Eukaryota</taxon>
        <taxon>Metazoa</taxon>
        <taxon>Ecdysozoa</taxon>
        <taxon>Arthropoda</taxon>
        <taxon>Hexapoda</taxon>
        <taxon>Insecta</taxon>
        <taxon>Pterygota</taxon>
        <taxon>Neoptera</taxon>
        <taxon>Endopterygota</taxon>
        <taxon>Lepidoptera</taxon>
        <taxon>Glossata</taxon>
        <taxon>Ditrysia</taxon>
        <taxon>Noctuoidea</taxon>
        <taxon>Erebidae</taxon>
        <taxon>Arctiinae</taxon>
        <taxon>Arctia</taxon>
    </lineage>
</organism>
<dbReference type="GO" id="GO:0003755">
    <property type="term" value="F:peptidyl-prolyl cis-trans isomerase activity"/>
    <property type="evidence" value="ECO:0007669"/>
    <property type="project" value="UniProtKB-KW"/>
</dbReference>
<dbReference type="InterPro" id="IPR001179">
    <property type="entry name" value="PPIase_FKBP_dom"/>
</dbReference>
<feature type="compositionally biased region" description="Basic residues" evidence="6">
    <location>
        <begin position="248"/>
        <end position="258"/>
    </location>
</feature>
<dbReference type="PIRSF" id="PIRSF001473">
    <property type="entry name" value="FK506-bp_FPR3"/>
    <property type="match status" value="1"/>
</dbReference>
<dbReference type="GO" id="GO:0000785">
    <property type="term" value="C:chromatin"/>
    <property type="evidence" value="ECO:0007669"/>
    <property type="project" value="TreeGrafter"/>
</dbReference>
<proteinExistence type="inferred from homology"/>
<dbReference type="InterPro" id="IPR046357">
    <property type="entry name" value="PPIase_dom_sf"/>
</dbReference>
<reference evidence="10 11" key="1">
    <citation type="submission" date="2020-04" db="EMBL/GenBank/DDBJ databases">
        <authorList>
            <person name="Wallbank WR R."/>
            <person name="Pardo Diaz C."/>
            <person name="Kozak K."/>
            <person name="Martin S."/>
            <person name="Jiggins C."/>
            <person name="Moest M."/>
            <person name="Warren A I."/>
            <person name="Byers J.R.P. K."/>
            <person name="Montejo-Kovacevich G."/>
            <person name="Yen C E."/>
        </authorList>
    </citation>
    <scope>NUCLEOTIDE SEQUENCE [LARGE SCALE GENOMIC DNA]</scope>
</reference>
<dbReference type="Pfam" id="PF00254">
    <property type="entry name" value="FKBP_C"/>
    <property type="match status" value="1"/>
</dbReference>
<evidence type="ECO:0000256" key="2">
    <source>
        <dbReference type="ARBA" id="ARBA00023110"/>
    </source>
</evidence>
<dbReference type="AlphaFoldDB" id="A0A8S1BKH8"/>
<dbReference type="PANTHER" id="PTHR43811">
    <property type="entry name" value="FKBP-TYPE PEPTIDYL-PROLYL CIS-TRANS ISOMERASE FKPA"/>
    <property type="match status" value="1"/>
</dbReference>
<dbReference type="GO" id="GO:0005730">
    <property type="term" value="C:nucleolus"/>
    <property type="evidence" value="ECO:0007669"/>
    <property type="project" value="TreeGrafter"/>
</dbReference>
<comment type="catalytic activity">
    <reaction evidence="1 4 5">
        <text>[protein]-peptidylproline (omega=180) = [protein]-peptidylproline (omega=0)</text>
        <dbReference type="Rhea" id="RHEA:16237"/>
        <dbReference type="Rhea" id="RHEA-COMP:10747"/>
        <dbReference type="Rhea" id="RHEA-COMP:10748"/>
        <dbReference type="ChEBI" id="CHEBI:83833"/>
        <dbReference type="ChEBI" id="CHEBI:83834"/>
        <dbReference type="EC" id="5.2.1.8"/>
    </reaction>
</comment>
<evidence type="ECO:0000256" key="5">
    <source>
        <dbReference type="PROSITE-ProRule" id="PRU00277"/>
    </source>
</evidence>
<sequence length="413" mass="45644">MFWGLIMEPNKRYTQVVEKPFHISQAAMDISTGDNDPCQVMVVVDGKNFLVCTLQKGKDIQVPLDLYFKTGDSISFLTNGKCNVHLTGYLDPEFEDDLEEEEDDDEEEEAPALVPPKNKRKLETNNDTSASKKAKADKKGKKARGAESSEDEDEDQLQKFLDGEEIDTDDNDESFKVNTSAEGDDSDEDVEDEEEEDDEDEEDDVEEASDEEDESPKKKKKGAAPEEADTTLDTSKEDGSVDLSKLSKSQKRRLKKKMQQQNKQPQVNGVAKKEEAPQKAEKKKPEAKKEAPAGQAVEKKEKKQLSGGVSIEDVKIGSGPVAKPGKIVMVYYEGRLKQNNKMFDNCVKGPGFKFRLGAKEVIAGWDVGISGMKVGGKRKIVCPPAMGYGAKGSPPVIPPNSTLVFEVELKNVK</sequence>
<dbReference type="InterPro" id="IPR041232">
    <property type="entry name" value="NPL"/>
</dbReference>
<evidence type="ECO:0000256" key="6">
    <source>
        <dbReference type="SAM" id="MobiDB-lite"/>
    </source>
</evidence>
<evidence type="ECO:0000313" key="8">
    <source>
        <dbReference type="EMBL" id="CAB3244764.1"/>
    </source>
</evidence>
<evidence type="ECO:0000313" key="10">
    <source>
        <dbReference type="Proteomes" id="UP000494106"/>
    </source>
</evidence>
<dbReference type="FunFam" id="3.10.50.40:FF:000006">
    <property type="entry name" value="Peptidyl-prolyl cis-trans isomerase"/>
    <property type="match status" value="1"/>
</dbReference>
<feature type="compositionally biased region" description="Basic residues" evidence="6">
    <location>
        <begin position="132"/>
        <end position="143"/>
    </location>
</feature>
<name>A0A8S1BKH8_ARCPL</name>
<dbReference type="SUPFAM" id="SSF54534">
    <property type="entry name" value="FKBP-like"/>
    <property type="match status" value="1"/>
</dbReference>
<comment type="caution">
    <text evidence="9">The sequence shown here is derived from an EMBL/GenBank/DDBJ whole genome shotgun (WGS) entry which is preliminary data.</text>
</comment>
<dbReference type="InterPro" id="IPR023566">
    <property type="entry name" value="PPIase_Fpr3/Fpr4-like"/>
</dbReference>
<dbReference type="Gene3D" id="3.10.50.40">
    <property type="match status" value="1"/>
</dbReference>
<feature type="domain" description="PPIase FKBP-type" evidence="7">
    <location>
        <begin position="325"/>
        <end position="413"/>
    </location>
</feature>
<dbReference type="PANTHER" id="PTHR43811:SF19">
    <property type="entry name" value="39 KDA FK506-BINDING NUCLEAR PROTEIN"/>
    <property type="match status" value="1"/>
</dbReference>
<dbReference type="EMBL" id="CADEBC010000522">
    <property type="protein sequence ID" value="CAB3244764.1"/>
    <property type="molecule type" value="Genomic_DNA"/>
</dbReference>
<gene>
    <name evidence="8" type="ORF">APLA_LOCUS10135</name>
    <name evidence="9" type="ORF">APLA_LOCUS17096</name>
</gene>
<evidence type="ECO:0000256" key="4">
    <source>
        <dbReference type="PIRNR" id="PIRNR001473"/>
    </source>
</evidence>
<feature type="compositionally biased region" description="Basic and acidic residues" evidence="6">
    <location>
        <begin position="271"/>
        <end position="304"/>
    </location>
</feature>
<evidence type="ECO:0000256" key="1">
    <source>
        <dbReference type="ARBA" id="ARBA00000971"/>
    </source>
</evidence>
<accession>A0A8S1BKH8</accession>
<dbReference type="Proteomes" id="UP000494106">
    <property type="component" value="Unassembled WGS sequence"/>
</dbReference>
<feature type="compositionally biased region" description="Acidic residues" evidence="6">
    <location>
        <begin position="182"/>
        <end position="214"/>
    </location>
</feature>
<evidence type="ECO:0000256" key="3">
    <source>
        <dbReference type="ARBA" id="ARBA00023235"/>
    </source>
</evidence>
<evidence type="ECO:0000259" key="7">
    <source>
        <dbReference type="PROSITE" id="PS50059"/>
    </source>
</evidence>
<evidence type="ECO:0000313" key="11">
    <source>
        <dbReference type="Proteomes" id="UP000494256"/>
    </source>
</evidence>
<dbReference type="PROSITE" id="PS50059">
    <property type="entry name" value="FKBP_PPIASE"/>
    <property type="match status" value="1"/>
</dbReference>
<feature type="region of interest" description="Disordered" evidence="6">
    <location>
        <begin position="97"/>
        <end position="304"/>
    </location>
</feature>
<dbReference type="Pfam" id="PF17800">
    <property type="entry name" value="NPL"/>
    <property type="match status" value="1"/>
</dbReference>
<feature type="compositionally biased region" description="Acidic residues" evidence="6">
    <location>
        <begin position="163"/>
        <end position="172"/>
    </location>
</feature>
<dbReference type="EMBL" id="CADEBD010000857">
    <property type="protein sequence ID" value="CAB3260615.1"/>
    <property type="molecule type" value="Genomic_DNA"/>
</dbReference>
<protein>
    <recommendedName>
        <fullName evidence="4">FK506-binding protein</fullName>
        <ecNumber evidence="4">5.2.1.8</ecNumber>
    </recommendedName>
</protein>
<keyword evidence="3 4" id="KW-0413">Isomerase</keyword>
<dbReference type="EC" id="5.2.1.8" evidence="4"/>
<keyword evidence="10" id="KW-1185">Reference proteome</keyword>
<keyword evidence="2 4" id="KW-0697">Rotamase</keyword>
<comment type="similarity">
    <text evidence="4">Belongs to the FKBP-type PPIase family.</text>
</comment>